<proteinExistence type="predicted"/>
<evidence type="ECO:0000256" key="1">
    <source>
        <dbReference type="SAM" id="MobiDB-lite"/>
    </source>
</evidence>
<protein>
    <submittedName>
        <fullName evidence="3">SH3 domain-containing protein</fullName>
    </submittedName>
</protein>
<sequence>MATENIEIPGTGEQDTAPTALAEPDSELETLSATATATASETPTETSETETEAGAEALSAATTLVRYYPVAPGVRLNVRSGPGTDYRIVRVLPEGTTVPIYCQRPGETITGPYGTSNLWDCIANSQYVSDAYVKTGSDGYVAPRCA</sequence>
<organism evidence="3 4">
    <name type="scientific">Streptomyces chromofuscus</name>
    <dbReference type="NCBI Taxonomy" id="42881"/>
    <lineage>
        <taxon>Bacteria</taxon>
        <taxon>Bacillati</taxon>
        <taxon>Actinomycetota</taxon>
        <taxon>Actinomycetes</taxon>
        <taxon>Kitasatosporales</taxon>
        <taxon>Streptomycetaceae</taxon>
        <taxon>Streptomyces</taxon>
    </lineage>
</organism>
<accession>A0A7M2T114</accession>
<dbReference type="Gene3D" id="2.30.30.40">
    <property type="entry name" value="SH3 Domains"/>
    <property type="match status" value="1"/>
</dbReference>
<dbReference type="KEGG" id="schf:IPT68_20535"/>
<feature type="compositionally biased region" description="Low complexity" evidence="1">
    <location>
        <begin position="29"/>
        <end position="46"/>
    </location>
</feature>
<keyword evidence="4" id="KW-1185">Reference proteome</keyword>
<evidence type="ECO:0000259" key="2">
    <source>
        <dbReference type="Pfam" id="PF08239"/>
    </source>
</evidence>
<evidence type="ECO:0000313" key="4">
    <source>
        <dbReference type="Proteomes" id="UP000594008"/>
    </source>
</evidence>
<dbReference type="Pfam" id="PF08239">
    <property type="entry name" value="SH3_3"/>
    <property type="match status" value="1"/>
</dbReference>
<name>A0A7M2T114_STRCW</name>
<gene>
    <name evidence="3" type="ORF">IPT68_20535</name>
</gene>
<evidence type="ECO:0000313" key="3">
    <source>
        <dbReference type="EMBL" id="QOV42232.1"/>
    </source>
</evidence>
<feature type="region of interest" description="Disordered" evidence="1">
    <location>
        <begin position="1"/>
        <end position="55"/>
    </location>
</feature>
<dbReference type="AlphaFoldDB" id="A0A7M2T114"/>
<dbReference type="InterPro" id="IPR003646">
    <property type="entry name" value="SH3-like_bac-type"/>
</dbReference>
<dbReference type="EMBL" id="CP063374">
    <property type="protein sequence ID" value="QOV42232.1"/>
    <property type="molecule type" value="Genomic_DNA"/>
</dbReference>
<dbReference type="Proteomes" id="UP000594008">
    <property type="component" value="Chromosome"/>
</dbReference>
<reference evidence="3 4" key="1">
    <citation type="submission" date="2020-10" db="EMBL/GenBank/DDBJ databases">
        <title>Streptomyces chromofuscus complate genome analysis.</title>
        <authorList>
            <person name="Anwar N."/>
        </authorList>
    </citation>
    <scope>NUCLEOTIDE SEQUENCE [LARGE SCALE GENOMIC DNA]</scope>
    <source>
        <strain evidence="3 4">DSM 40273</strain>
    </source>
</reference>
<feature type="domain" description="SH3b" evidence="2">
    <location>
        <begin position="76"/>
        <end position="119"/>
    </location>
</feature>